<sequence length="55" mass="6182">VITPSNSAQSDTLQDPLSILGECIEERKELYFQYETEDDADELIKADVDSCISDQ</sequence>
<reference evidence="1" key="1">
    <citation type="submission" date="2018-05" db="EMBL/GenBank/DDBJ databases">
        <authorList>
            <person name="Lanie J.A."/>
            <person name="Ng W.-L."/>
            <person name="Kazmierczak K.M."/>
            <person name="Andrzejewski T.M."/>
            <person name="Davidsen T.M."/>
            <person name="Wayne K.J."/>
            <person name="Tettelin H."/>
            <person name="Glass J.I."/>
            <person name="Rusch D."/>
            <person name="Podicherti R."/>
            <person name="Tsui H.-C.T."/>
            <person name="Winkler M.E."/>
        </authorList>
    </citation>
    <scope>NUCLEOTIDE SEQUENCE</scope>
</reference>
<proteinExistence type="predicted"/>
<organism evidence="1">
    <name type="scientific">marine metagenome</name>
    <dbReference type="NCBI Taxonomy" id="408172"/>
    <lineage>
        <taxon>unclassified sequences</taxon>
        <taxon>metagenomes</taxon>
        <taxon>ecological metagenomes</taxon>
    </lineage>
</organism>
<protein>
    <submittedName>
        <fullName evidence="1">Uncharacterized protein</fullName>
    </submittedName>
</protein>
<dbReference type="EMBL" id="UINC01062538">
    <property type="protein sequence ID" value="SVB89264.1"/>
    <property type="molecule type" value="Genomic_DNA"/>
</dbReference>
<dbReference type="AlphaFoldDB" id="A0A382HPG9"/>
<gene>
    <name evidence="1" type="ORF">METZ01_LOCUS242118</name>
</gene>
<name>A0A382HPG9_9ZZZZ</name>
<evidence type="ECO:0000313" key="1">
    <source>
        <dbReference type="EMBL" id="SVB89264.1"/>
    </source>
</evidence>
<feature type="non-terminal residue" evidence="1">
    <location>
        <position position="1"/>
    </location>
</feature>
<accession>A0A382HPG9</accession>